<feature type="non-terminal residue" evidence="2">
    <location>
        <position position="1"/>
    </location>
</feature>
<dbReference type="AlphaFoldDB" id="A0A6J4MC46"/>
<gene>
    <name evidence="2" type="ORF">AVDCRST_MAG34-2072</name>
</gene>
<feature type="non-terminal residue" evidence="2">
    <location>
        <position position="35"/>
    </location>
</feature>
<protein>
    <submittedName>
        <fullName evidence="2">Uncharacterized protein</fullName>
    </submittedName>
</protein>
<name>A0A6J4MC46_9ACTN</name>
<accession>A0A6J4MC46</accession>
<feature type="compositionally biased region" description="Low complexity" evidence="1">
    <location>
        <begin position="14"/>
        <end position="35"/>
    </location>
</feature>
<proteinExistence type="predicted"/>
<feature type="region of interest" description="Disordered" evidence="1">
    <location>
        <begin position="1"/>
        <end position="35"/>
    </location>
</feature>
<evidence type="ECO:0000313" key="2">
    <source>
        <dbReference type="EMBL" id="CAA9355720.1"/>
    </source>
</evidence>
<dbReference type="EMBL" id="CADCUI010000049">
    <property type="protein sequence ID" value="CAA9355720.1"/>
    <property type="molecule type" value="Genomic_DNA"/>
</dbReference>
<sequence>CLTPKTPAASWGPRRTAATGTRSARSVRSTSTTSP</sequence>
<organism evidence="2">
    <name type="scientific">uncultured Nocardioidaceae bacterium</name>
    <dbReference type="NCBI Taxonomy" id="253824"/>
    <lineage>
        <taxon>Bacteria</taxon>
        <taxon>Bacillati</taxon>
        <taxon>Actinomycetota</taxon>
        <taxon>Actinomycetes</taxon>
        <taxon>Propionibacteriales</taxon>
        <taxon>Nocardioidaceae</taxon>
        <taxon>environmental samples</taxon>
    </lineage>
</organism>
<evidence type="ECO:0000256" key="1">
    <source>
        <dbReference type="SAM" id="MobiDB-lite"/>
    </source>
</evidence>
<reference evidence="2" key="1">
    <citation type="submission" date="2020-02" db="EMBL/GenBank/DDBJ databases">
        <authorList>
            <person name="Meier V. D."/>
        </authorList>
    </citation>
    <scope>NUCLEOTIDE SEQUENCE</scope>
    <source>
        <strain evidence="2">AVDCRST_MAG34</strain>
    </source>
</reference>